<sequence length="218" mass="25318">MGFFNIKGINWKYIFGEIFLLFVGINLAIWFNNWNTSKGMEKDKVVALEKIEGEIKANLDQLVKDHEVNQKIPSFFSDFDALEAEDGRFVTSPETMGALQKKYPEYIREVDSTEVGDGQYAYRIDSYINLEITDLSSIAWEISKSTGIFHEFGYDCLYDLQSLYNTQDLVKNELNKATEALRNTSMKDLVRTLGILKQLEEQLEKQYRDMLQNIKDCR</sequence>
<accession>A0A4S8RQJ5</accession>
<gene>
    <name evidence="3" type="ORF">EZV76_15095</name>
</gene>
<dbReference type="AlphaFoldDB" id="A0A4S8RQJ5"/>
<feature type="coiled-coil region" evidence="1">
    <location>
        <begin position="186"/>
        <end position="216"/>
    </location>
</feature>
<organism evidence="3 4">
    <name type="scientific">Flagellimonas alvinocaridis</name>
    <dbReference type="NCBI Taxonomy" id="2530200"/>
    <lineage>
        <taxon>Bacteria</taxon>
        <taxon>Pseudomonadati</taxon>
        <taxon>Bacteroidota</taxon>
        <taxon>Flavobacteriia</taxon>
        <taxon>Flavobacteriales</taxon>
        <taxon>Flavobacteriaceae</taxon>
        <taxon>Flagellimonas</taxon>
    </lineage>
</organism>
<evidence type="ECO:0000313" key="4">
    <source>
        <dbReference type="Proteomes" id="UP000310406"/>
    </source>
</evidence>
<dbReference type="OrthoDB" id="1159788at2"/>
<feature type="transmembrane region" description="Helical" evidence="2">
    <location>
        <begin position="13"/>
        <end position="32"/>
    </location>
</feature>
<protein>
    <submittedName>
        <fullName evidence="3">Uncharacterized protein</fullName>
    </submittedName>
</protein>
<proteinExistence type="predicted"/>
<evidence type="ECO:0000313" key="3">
    <source>
        <dbReference type="EMBL" id="THV57319.1"/>
    </source>
</evidence>
<dbReference type="EMBL" id="SNTZ01000013">
    <property type="protein sequence ID" value="THV57319.1"/>
    <property type="molecule type" value="Genomic_DNA"/>
</dbReference>
<reference evidence="3 4" key="1">
    <citation type="submission" date="2019-03" db="EMBL/GenBank/DDBJ databases">
        <title>Muricauda SCR12 sp.nov, a marine bacterium isolated from Pacific Ocean:the Okinawa trough.</title>
        <authorList>
            <person name="Liu L."/>
        </authorList>
    </citation>
    <scope>NUCLEOTIDE SEQUENCE [LARGE SCALE GENOMIC DNA]</scope>
    <source>
        <strain evidence="3 4">SCR12</strain>
    </source>
</reference>
<keyword evidence="4" id="KW-1185">Reference proteome</keyword>
<evidence type="ECO:0000256" key="1">
    <source>
        <dbReference type="SAM" id="Coils"/>
    </source>
</evidence>
<keyword evidence="2" id="KW-0472">Membrane</keyword>
<keyword evidence="2" id="KW-0812">Transmembrane</keyword>
<name>A0A4S8RQJ5_9FLAO</name>
<evidence type="ECO:0000256" key="2">
    <source>
        <dbReference type="SAM" id="Phobius"/>
    </source>
</evidence>
<comment type="caution">
    <text evidence="3">The sequence shown here is derived from an EMBL/GenBank/DDBJ whole genome shotgun (WGS) entry which is preliminary data.</text>
</comment>
<keyword evidence="1" id="KW-0175">Coiled coil</keyword>
<keyword evidence="2" id="KW-1133">Transmembrane helix</keyword>
<dbReference type="Proteomes" id="UP000310406">
    <property type="component" value="Unassembled WGS sequence"/>
</dbReference>
<dbReference type="RefSeq" id="WP_136567401.1">
    <property type="nucleotide sequence ID" value="NZ_SNTZ01000013.1"/>
</dbReference>